<evidence type="ECO:0000313" key="2">
    <source>
        <dbReference type="Proteomes" id="UP000315471"/>
    </source>
</evidence>
<reference evidence="1 2" key="1">
    <citation type="submission" date="2019-02" db="EMBL/GenBank/DDBJ databases">
        <title>Deep-cultivation of Planctomycetes and their phenomic and genomic characterization uncovers novel biology.</title>
        <authorList>
            <person name="Wiegand S."/>
            <person name="Jogler M."/>
            <person name="Boedeker C."/>
            <person name="Pinto D."/>
            <person name="Vollmers J."/>
            <person name="Rivas-Marin E."/>
            <person name="Kohn T."/>
            <person name="Peeters S.H."/>
            <person name="Heuer A."/>
            <person name="Rast P."/>
            <person name="Oberbeckmann S."/>
            <person name="Bunk B."/>
            <person name="Jeske O."/>
            <person name="Meyerdierks A."/>
            <person name="Storesund J.E."/>
            <person name="Kallscheuer N."/>
            <person name="Luecker S."/>
            <person name="Lage O.M."/>
            <person name="Pohl T."/>
            <person name="Merkel B.J."/>
            <person name="Hornburger P."/>
            <person name="Mueller R.-W."/>
            <person name="Bruemmer F."/>
            <person name="Labrenz M."/>
            <person name="Spormann A.M."/>
            <person name="Op Den Camp H."/>
            <person name="Overmann J."/>
            <person name="Amann R."/>
            <person name="Jetten M.S.M."/>
            <person name="Mascher T."/>
            <person name="Medema M.H."/>
            <person name="Devos D.P."/>
            <person name="Kaster A.-K."/>
            <person name="Ovreas L."/>
            <person name="Rohde M."/>
            <person name="Galperin M.Y."/>
            <person name="Jogler C."/>
        </authorList>
    </citation>
    <scope>NUCLEOTIDE SEQUENCE [LARGE SCALE GENOMIC DNA]</scope>
    <source>
        <strain evidence="1 2">Q31b</strain>
    </source>
</reference>
<dbReference type="RefSeq" id="WP_146599924.1">
    <property type="nucleotide sequence ID" value="NZ_SJPY01000003.1"/>
</dbReference>
<keyword evidence="2" id="KW-1185">Reference proteome</keyword>
<dbReference type="InterPro" id="IPR036583">
    <property type="entry name" value="23S_rRNA_IVS_sf"/>
</dbReference>
<dbReference type="Gene3D" id="1.20.1440.60">
    <property type="entry name" value="23S rRNA-intervening sequence"/>
    <property type="match status" value="1"/>
</dbReference>
<dbReference type="AlphaFoldDB" id="A0A5C6E3P0"/>
<gene>
    <name evidence="1" type="ORF">Q31b_25530</name>
</gene>
<dbReference type="EMBL" id="SJPY01000003">
    <property type="protein sequence ID" value="TWU43512.1"/>
    <property type="molecule type" value="Genomic_DNA"/>
</dbReference>
<dbReference type="PANTHER" id="PTHR38471:SF2">
    <property type="entry name" value="FOUR HELIX BUNDLE PROTEIN"/>
    <property type="match status" value="1"/>
</dbReference>
<dbReference type="NCBIfam" id="TIGR02436">
    <property type="entry name" value="four helix bundle protein"/>
    <property type="match status" value="1"/>
</dbReference>
<dbReference type="InterPro" id="IPR012657">
    <property type="entry name" value="23S_rRNA-intervening_sequence"/>
</dbReference>
<dbReference type="PIRSF" id="PIRSF035652">
    <property type="entry name" value="CHP02436"/>
    <property type="match status" value="1"/>
</dbReference>
<dbReference type="PANTHER" id="PTHR38471">
    <property type="entry name" value="FOUR HELIX BUNDLE PROTEIN"/>
    <property type="match status" value="1"/>
</dbReference>
<organism evidence="1 2">
    <name type="scientific">Novipirellula aureliae</name>
    <dbReference type="NCBI Taxonomy" id="2527966"/>
    <lineage>
        <taxon>Bacteria</taxon>
        <taxon>Pseudomonadati</taxon>
        <taxon>Planctomycetota</taxon>
        <taxon>Planctomycetia</taxon>
        <taxon>Pirellulales</taxon>
        <taxon>Pirellulaceae</taxon>
        <taxon>Novipirellula</taxon>
    </lineage>
</organism>
<protein>
    <recommendedName>
        <fullName evidence="3">Four helix bundle protein</fullName>
    </recommendedName>
</protein>
<comment type="caution">
    <text evidence="1">The sequence shown here is derived from an EMBL/GenBank/DDBJ whole genome shotgun (WGS) entry which is preliminary data.</text>
</comment>
<evidence type="ECO:0000313" key="1">
    <source>
        <dbReference type="EMBL" id="TWU43512.1"/>
    </source>
</evidence>
<accession>A0A5C6E3P0</accession>
<dbReference type="SUPFAM" id="SSF158446">
    <property type="entry name" value="IVS-encoded protein-like"/>
    <property type="match status" value="1"/>
</dbReference>
<dbReference type="Pfam" id="PF05635">
    <property type="entry name" value="23S_rRNA_IVP"/>
    <property type="match status" value="1"/>
</dbReference>
<sequence>MDKRGNELEDRLLDFACRVGKVVDALPETRLGRHIAGQLVRSGTSPAPNYAEACAAESKKDFIHKLGISLKELRESRTWIKMILRSELLPTERMSDLLDEANQLCNIIGKSVVTAKSNLRKD</sequence>
<proteinExistence type="predicted"/>
<evidence type="ECO:0008006" key="3">
    <source>
        <dbReference type="Google" id="ProtNLM"/>
    </source>
</evidence>
<dbReference type="OrthoDB" id="285993at2"/>
<name>A0A5C6E3P0_9BACT</name>
<dbReference type="Proteomes" id="UP000315471">
    <property type="component" value="Unassembled WGS sequence"/>
</dbReference>